<dbReference type="Pfam" id="PF02388">
    <property type="entry name" value="FemAB"/>
    <property type="match status" value="1"/>
</dbReference>
<accession>H1XRP6</accession>
<dbReference type="OrthoDB" id="934591at2"/>
<reference evidence="7 10" key="2">
    <citation type="submission" date="2016-11" db="EMBL/GenBank/DDBJ databases">
        <title>Genomic analysis of Caldithrix abyssi and proposal of a novel bacterial phylum Caldithrichaeota.</title>
        <authorList>
            <person name="Kublanov I."/>
            <person name="Sigalova O."/>
            <person name="Gavrilov S."/>
            <person name="Lebedinsky A."/>
            <person name="Ivanova N."/>
            <person name="Daum C."/>
            <person name="Reddy T."/>
            <person name="Klenk H.P."/>
            <person name="Goker M."/>
            <person name="Reva O."/>
            <person name="Miroshnichenko M."/>
            <person name="Kyprides N."/>
            <person name="Woyke T."/>
            <person name="Gelfand M."/>
        </authorList>
    </citation>
    <scope>NUCLEOTIDE SEQUENCE [LARGE SCALE GENOMIC DNA]</scope>
    <source>
        <strain evidence="7 10">LF13</strain>
    </source>
</reference>
<dbReference type="InterPro" id="IPR016181">
    <property type="entry name" value="Acyl_CoA_acyltransferase"/>
</dbReference>
<dbReference type="RefSeq" id="WP_006927126.1">
    <property type="nucleotide sequence ID" value="NZ_CM001402.1"/>
</dbReference>
<keyword evidence="3" id="KW-0133">Cell shape</keyword>
<dbReference type="STRING" id="880073.Cabys_3390"/>
<evidence type="ECO:0000313" key="8">
    <source>
        <dbReference type="EMBL" id="EHO40199.1"/>
    </source>
</evidence>
<proteinExistence type="inferred from homology"/>
<evidence type="ECO:0000256" key="6">
    <source>
        <dbReference type="ARBA" id="ARBA00023316"/>
    </source>
</evidence>
<organism evidence="8 9">
    <name type="scientific">Caldithrix abyssi DSM 13497</name>
    <dbReference type="NCBI Taxonomy" id="880073"/>
    <lineage>
        <taxon>Bacteria</taxon>
        <taxon>Pseudomonadati</taxon>
        <taxon>Calditrichota</taxon>
        <taxon>Calditrichia</taxon>
        <taxon>Calditrichales</taxon>
        <taxon>Calditrichaceae</taxon>
        <taxon>Caldithrix</taxon>
    </lineage>
</organism>
<dbReference type="Proteomes" id="UP000004671">
    <property type="component" value="Chromosome"/>
</dbReference>
<keyword evidence="5" id="KW-0012">Acyltransferase</keyword>
<dbReference type="GO" id="GO:0008360">
    <property type="term" value="P:regulation of cell shape"/>
    <property type="evidence" value="ECO:0007669"/>
    <property type="project" value="UniProtKB-KW"/>
</dbReference>
<evidence type="ECO:0000256" key="3">
    <source>
        <dbReference type="ARBA" id="ARBA00022960"/>
    </source>
</evidence>
<evidence type="ECO:0000256" key="5">
    <source>
        <dbReference type="ARBA" id="ARBA00023315"/>
    </source>
</evidence>
<dbReference type="EMBL" id="CP018099">
    <property type="protein sequence ID" value="APF20138.1"/>
    <property type="molecule type" value="Genomic_DNA"/>
</dbReference>
<evidence type="ECO:0000256" key="1">
    <source>
        <dbReference type="ARBA" id="ARBA00009943"/>
    </source>
</evidence>
<dbReference type="InterPro" id="IPR050644">
    <property type="entry name" value="PG_Glycine_Bridge_Synth"/>
</dbReference>
<keyword evidence="9" id="KW-1185">Reference proteome</keyword>
<dbReference type="InterPro" id="IPR003447">
    <property type="entry name" value="FEMABX"/>
</dbReference>
<dbReference type="Proteomes" id="UP000183868">
    <property type="component" value="Chromosome"/>
</dbReference>
<comment type="similarity">
    <text evidence="1">Belongs to the FemABX family.</text>
</comment>
<dbReference type="SUPFAM" id="SSF55729">
    <property type="entry name" value="Acyl-CoA N-acyltransferases (Nat)"/>
    <property type="match status" value="2"/>
</dbReference>
<evidence type="ECO:0000313" key="9">
    <source>
        <dbReference type="Proteomes" id="UP000004671"/>
    </source>
</evidence>
<keyword evidence="6" id="KW-0961">Cell wall biogenesis/degradation</keyword>
<reference evidence="8 9" key="1">
    <citation type="submission" date="2011-09" db="EMBL/GenBank/DDBJ databases">
        <title>The permanent draft genome of Caldithrix abyssi DSM 13497.</title>
        <authorList>
            <consortium name="US DOE Joint Genome Institute (JGI-PGF)"/>
            <person name="Lucas S."/>
            <person name="Han J."/>
            <person name="Lapidus A."/>
            <person name="Bruce D."/>
            <person name="Goodwin L."/>
            <person name="Pitluck S."/>
            <person name="Peters L."/>
            <person name="Kyrpides N."/>
            <person name="Mavromatis K."/>
            <person name="Ivanova N."/>
            <person name="Mikhailova N."/>
            <person name="Chertkov O."/>
            <person name="Detter J.C."/>
            <person name="Tapia R."/>
            <person name="Han C."/>
            <person name="Land M."/>
            <person name="Hauser L."/>
            <person name="Markowitz V."/>
            <person name="Cheng J.-F."/>
            <person name="Hugenholtz P."/>
            <person name="Woyke T."/>
            <person name="Wu D."/>
            <person name="Spring S."/>
            <person name="Brambilla E."/>
            <person name="Klenk H.-P."/>
            <person name="Eisen J.A."/>
        </authorList>
    </citation>
    <scope>NUCLEOTIDE SEQUENCE [LARGE SCALE GENOMIC DNA]</scope>
    <source>
        <strain evidence="8 9">DSM 13497</strain>
    </source>
</reference>
<name>H1XRP6_CALAY</name>
<dbReference type="PANTHER" id="PTHR36174">
    <property type="entry name" value="LIPID II:GLYCINE GLYCYLTRANSFERASE"/>
    <property type="match status" value="1"/>
</dbReference>
<dbReference type="Gene3D" id="3.40.630.30">
    <property type="match status" value="1"/>
</dbReference>
<evidence type="ECO:0000313" key="7">
    <source>
        <dbReference type="EMBL" id="APF20138.1"/>
    </source>
</evidence>
<protein>
    <submittedName>
        <fullName evidence="7">Lipid II:glycine glycyltransferase (Peptidoglycan interpeptide bridge formation enzyme)</fullName>
    </submittedName>
    <submittedName>
        <fullName evidence="8">Methicillin resistance protein</fullName>
    </submittedName>
</protein>
<dbReference type="PANTHER" id="PTHR36174:SF1">
    <property type="entry name" value="LIPID II:GLYCINE GLYCYLTRANSFERASE"/>
    <property type="match status" value="1"/>
</dbReference>
<evidence type="ECO:0000313" key="10">
    <source>
        <dbReference type="Proteomes" id="UP000183868"/>
    </source>
</evidence>
<keyword evidence="2 7" id="KW-0808">Transferase</keyword>
<dbReference type="KEGG" id="caby:Cabys_3390"/>
<dbReference type="AlphaFoldDB" id="H1XRP6"/>
<evidence type="ECO:0000256" key="2">
    <source>
        <dbReference type="ARBA" id="ARBA00022679"/>
    </source>
</evidence>
<dbReference type="GO" id="GO:0016755">
    <property type="term" value="F:aminoacyltransferase activity"/>
    <property type="evidence" value="ECO:0007669"/>
    <property type="project" value="InterPro"/>
</dbReference>
<dbReference type="PROSITE" id="PS51191">
    <property type="entry name" value="FEMABX"/>
    <property type="match status" value="1"/>
</dbReference>
<keyword evidence="4" id="KW-0573">Peptidoglycan synthesis</keyword>
<dbReference type="HOGENOM" id="CLU_817877_0_0_0"/>
<dbReference type="InParanoid" id="H1XRP6"/>
<dbReference type="GO" id="GO:0071555">
    <property type="term" value="P:cell wall organization"/>
    <property type="evidence" value="ECO:0007669"/>
    <property type="project" value="UniProtKB-KW"/>
</dbReference>
<dbReference type="PaxDb" id="880073-Calab_0556"/>
<dbReference type="GO" id="GO:0009252">
    <property type="term" value="P:peptidoglycan biosynthetic process"/>
    <property type="evidence" value="ECO:0007669"/>
    <property type="project" value="UniProtKB-KW"/>
</dbReference>
<sequence>MIEIISDYNRVDISQWQEFIKKHPNGNIFQTPEMYAFFKSVKNYDPYIFVALDKQKKIVGVLLAVVIKETRLAGFFSARCIIWGGPLVSGQSNAQKIMGLLLTEFNKTLSGKTIYTEFRNLFSIKEFEKVFEEEKFVFNGHYNFIVDLRDKELLWKRINSGKKRQIKKSLKNGAKIVEPTDIKEVKEFYQILFHLYKSKVKKPLPSFSFFENFFYNKELGKYLLIEYNSKIVGGIMCPVYKDTIYEWYVCGLDREYKDIYPSVLATWAAIYYGMKNNLKYFDFMGAGKPDQDYGVRKFKSQFGGELVNYGRYIRINNKFLYYLGKFGLKLYQKLRF</sequence>
<dbReference type="EMBL" id="CM001402">
    <property type="protein sequence ID" value="EHO40199.1"/>
    <property type="molecule type" value="Genomic_DNA"/>
</dbReference>
<dbReference type="eggNOG" id="COG2348">
    <property type="taxonomic scope" value="Bacteria"/>
</dbReference>
<gene>
    <name evidence="7" type="ORF">Cabys_3390</name>
    <name evidence="8" type="ORF">Calab_0556</name>
</gene>
<evidence type="ECO:0000256" key="4">
    <source>
        <dbReference type="ARBA" id="ARBA00022984"/>
    </source>
</evidence>